<name>A0A051TTT4_9MYCO</name>
<reference evidence="1 2" key="1">
    <citation type="submission" date="2014-04" db="EMBL/GenBank/DDBJ databases">
        <title>The Genome Sequence of Mycobacterium tuberculosis TKK-01-0051.</title>
        <authorList>
            <consortium name="The Broad Institute Genomics Platform"/>
            <consortium name="The Broad Institute Genome Sequencing Center for Infectious Disease"/>
            <person name="Earl A.M."/>
            <person name="Cohen K."/>
            <person name="Pym A."/>
            <person name="Bishai W."/>
            <person name="Maharaj K."/>
            <person name="Desjardins C."/>
            <person name="Abeel T."/>
            <person name="Young S."/>
            <person name="Zeng Q."/>
            <person name="Gargeya S."/>
            <person name="Abouelleil A."/>
            <person name="Alvarado L."/>
            <person name="Chapman S.B."/>
            <person name="Gainer-Dewar J."/>
            <person name="Goldberg J."/>
            <person name="Griggs A."/>
            <person name="Gujja S."/>
            <person name="Hansen M."/>
            <person name="Howarth C."/>
            <person name="Imamovic A."/>
            <person name="Larimer J."/>
            <person name="Murphy C."/>
            <person name="Naylor J."/>
            <person name="Pearson M."/>
            <person name="Poon T.W."/>
            <person name="Priest M."/>
            <person name="Roberts A."/>
            <person name="Saif S."/>
            <person name="Shea T."/>
            <person name="Sykes S."/>
            <person name="Wortman J."/>
            <person name="Nusbaum C."/>
            <person name="Birren B."/>
        </authorList>
    </citation>
    <scope>NUCLEOTIDE SEQUENCE [LARGE SCALE GENOMIC DNA]</scope>
    <source>
        <strain evidence="1 2">TKK-01-0051</strain>
    </source>
</reference>
<dbReference type="AlphaFoldDB" id="A0A051TTT4"/>
<dbReference type="PATRIC" id="fig|1324261.3.peg.5358"/>
<accession>A0A051TTT4</accession>
<evidence type="ECO:0000313" key="2">
    <source>
        <dbReference type="Proteomes" id="UP000025947"/>
    </source>
</evidence>
<proteinExistence type="predicted"/>
<sequence>MTELFLGSEALAAKVMPERAMRSLYEPVYPGVYCPGGIALTARERAQAAWLWSRRKGVVAGNSAAALLGAKWVSPTLDAELVHVNRHAPFGIVCRAQ</sequence>
<organism evidence="1 2">
    <name type="scientific">Mycobacterium [tuberculosis] TKK-01-0051</name>
    <dbReference type="NCBI Taxonomy" id="1324261"/>
    <lineage>
        <taxon>Bacteria</taxon>
        <taxon>Bacillati</taxon>
        <taxon>Actinomycetota</taxon>
        <taxon>Actinomycetes</taxon>
        <taxon>Mycobacteriales</taxon>
        <taxon>Mycobacteriaceae</taxon>
        <taxon>Mycobacterium</taxon>
        <taxon>Mycobacterium avium complex (MAC)</taxon>
    </lineage>
</organism>
<dbReference type="Proteomes" id="UP000025947">
    <property type="component" value="Unassembled WGS sequence"/>
</dbReference>
<comment type="caution">
    <text evidence="1">The sequence shown here is derived from an EMBL/GenBank/DDBJ whole genome shotgun (WGS) entry which is preliminary data.</text>
</comment>
<gene>
    <name evidence="1" type="ORF">K875_05318</name>
</gene>
<protein>
    <submittedName>
        <fullName evidence="1">Uncharacterized protein</fullName>
    </submittedName>
</protein>
<keyword evidence="2" id="KW-1185">Reference proteome</keyword>
<dbReference type="HOGENOM" id="CLU_2343734_0_0_11"/>
<dbReference type="EMBL" id="JLXW01000011">
    <property type="protein sequence ID" value="KBZ59751.1"/>
    <property type="molecule type" value="Genomic_DNA"/>
</dbReference>
<evidence type="ECO:0000313" key="1">
    <source>
        <dbReference type="EMBL" id="KBZ59751.1"/>
    </source>
</evidence>